<dbReference type="AlphaFoldDB" id="A0AAN4Z764"/>
<protein>
    <submittedName>
        <fullName evidence="1">Uncharacterized protein</fullName>
    </submittedName>
</protein>
<evidence type="ECO:0000313" key="2">
    <source>
        <dbReference type="Proteomes" id="UP001328107"/>
    </source>
</evidence>
<dbReference type="Proteomes" id="UP001328107">
    <property type="component" value="Unassembled WGS sequence"/>
</dbReference>
<dbReference type="EMBL" id="BTRK01000002">
    <property type="protein sequence ID" value="GMR35752.1"/>
    <property type="molecule type" value="Genomic_DNA"/>
</dbReference>
<evidence type="ECO:0000313" key="1">
    <source>
        <dbReference type="EMBL" id="GMR35752.1"/>
    </source>
</evidence>
<proteinExistence type="predicted"/>
<sequence length="68" mass="7222">DNHLKKGDVVVGAVKLRVNVDCLQFDHLLGRNSLVALVENARLHSVVGHLSASADIPTGSENPLGCDH</sequence>
<gene>
    <name evidence="1" type="ORF">PMAYCL1PPCAC_05947</name>
</gene>
<comment type="caution">
    <text evidence="1">The sequence shown here is derived from an EMBL/GenBank/DDBJ whole genome shotgun (WGS) entry which is preliminary data.</text>
</comment>
<reference evidence="2" key="1">
    <citation type="submission" date="2022-10" db="EMBL/GenBank/DDBJ databases">
        <title>Genome assembly of Pristionchus species.</title>
        <authorList>
            <person name="Yoshida K."/>
            <person name="Sommer R.J."/>
        </authorList>
    </citation>
    <scope>NUCLEOTIDE SEQUENCE [LARGE SCALE GENOMIC DNA]</scope>
    <source>
        <strain evidence="2">RS5460</strain>
    </source>
</reference>
<accession>A0AAN4Z764</accession>
<name>A0AAN4Z764_9BILA</name>
<organism evidence="1 2">
    <name type="scientific">Pristionchus mayeri</name>
    <dbReference type="NCBI Taxonomy" id="1317129"/>
    <lineage>
        <taxon>Eukaryota</taxon>
        <taxon>Metazoa</taxon>
        <taxon>Ecdysozoa</taxon>
        <taxon>Nematoda</taxon>
        <taxon>Chromadorea</taxon>
        <taxon>Rhabditida</taxon>
        <taxon>Rhabditina</taxon>
        <taxon>Diplogasteromorpha</taxon>
        <taxon>Diplogasteroidea</taxon>
        <taxon>Neodiplogasteridae</taxon>
        <taxon>Pristionchus</taxon>
    </lineage>
</organism>
<feature type="non-terminal residue" evidence="1">
    <location>
        <position position="1"/>
    </location>
</feature>
<keyword evidence="2" id="KW-1185">Reference proteome</keyword>